<dbReference type="InterPro" id="IPR013491">
    <property type="entry name" value="Tape_meas_N"/>
</dbReference>
<protein>
    <submittedName>
        <fullName evidence="5">Phage tail tape measure protein, lambda family</fullName>
    </submittedName>
</protein>
<dbReference type="GeneID" id="97277471"/>
<feature type="coiled-coil region" evidence="1">
    <location>
        <begin position="698"/>
        <end position="725"/>
    </location>
</feature>
<organism evidence="5 6">
    <name type="scientific">Vreelandella aquamarina</name>
    <dbReference type="NCBI Taxonomy" id="77097"/>
    <lineage>
        <taxon>Bacteria</taxon>
        <taxon>Pseudomonadati</taxon>
        <taxon>Pseudomonadota</taxon>
        <taxon>Gammaproteobacteria</taxon>
        <taxon>Oceanospirillales</taxon>
        <taxon>Halomonadaceae</taxon>
        <taxon>Vreelandella</taxon>
    </lineage>
</organism>
<feature type="compositionally biased region" description="Basic and acidic residues" evidence="2">
    <location>
        <begin position="681"/>
        <end position="698"/>
    </location>
</feature>
<dbReference type="NCBIfam" id="TIGR02675">
    <property type="entry name" value="tape_meas_nterm"/>
    <property type="match status" value="1"/>
</dbReference>
<dbReference type="Pfam" id="PF09718">
    <property type="entry name" value="Tape_meas_lam_C"/>
    <property type="match status" value="1"/>
</dbReference>
<name>A0A1N6D778_9GAMM</name>
<dbReference type="AlphaFoldDB" id="A0A1N6D778"/>
<gene>
    <name evidence="5" type="ORF">SAMN05878438_3608</name>
</gene>
<evidence type="ECO:0000259" key="3">
    <source>
        <dbReference type="Pfam" id="PF09718"/>
    </source>
</evidence>
<evidence type="ECO:0000313" key="6">
    <source>
        <dbReference type="Proteomes" id="UP000185024"/>
    </source>
</evidence>
<feature type="region of interest" description="Disordered" evidence="2">
    <location>
        <begin position="678"/>
        <end position="698"/>
    </location>
</feature>
<evidence type="ECO:0000313" key="5">
    <source>
        <dbReference type="EMBL" id="SIN79708.1"/>
    </source>
</evidence>
<evidence type="ECO:0000256" key="2">
    <source>
        <dbReference type="SAM" id="MobiDB-lite"/>
    </source>
</evidence>
<dbReference type="Pfam" id="PF20155">
    <property type="entry name" value="TMP_3"/>
    <property type="match status" value="1"/>
</dbReference>
<accession>A0A1N6D778</accession>
<evidence type="ECO:0000256" key="1">
    <source>
        <dbReference type="SAM" id="Coils"/>
    </source>
</evidence>
<dbReference type="Proteomes" id="UP000185024">
    <property type="component" value="Unassembled WGS sequence"/>
</dbReference>
<dbReference type="InterPro" id="IPR006431">
    <property type="entry name" value="Phage_tape_meas_C"/>
</dbReference>
<reference evidence="5 6" key="1">
    <citation type="submission" date="2016-11" db="EMBL/GenBank/DDBJ databases">
        <authorList>
            <person name="Jaros S."/>
            <person name="Januszkiewicz K."/>
            <person name="Wedrychowicz H."/>
        </authorList>
    </citation>
    <scope>NUCLEOTIDE SEQUENCE [LARGE SCALE GENOMIC DNA]</scope>
    <source>
        <strain evidence="5 6">ACAM 239</strain>
    </source>
</reference>
<dbReference type="EMBL" id="FSQX01000001">
    <property type="protein sequence ID" value="SIN79708.1"/>
    <property type="molecule type" value="Genomic_DNA"/>
</dbReference>
<evidence type="ECO:0000259" key="4">
    <source>
        <dbReference type="Pfam" id="PF20155"/>
    </source>
</evidence>
<proteinExistence type="predicted"/>
<feature type="domain" description="Tape measure protein N-terminal" evidence="4">
    <location>
        <begin position="85"/>
        <end position="275"/>
    </location>
</feature>
<keyword evidence="1" id="KW-0175">Coiled coil</keyword>
<feature type="domain" description="Bacteriophage tail tape measure C-terminal" evidence="3">
    <location>
        <begin position="873"/>
        <end position="946"/>
    </location>
</feature>
<sequence length="1087" mass="117564">MASASLRELIVRISADSSVYQREMARASRMGTDYYRTMEGGARRQDLALQRNQTNLRALNAQMLEIRQTAVGMAGVLAGAFAVGALIQTADAYGQMASRIRLATEGEREYAQVQERLQQVSRVTYKALMDNSELFVNSVRPLKELGFATEEVLDLTEALSAGLVISGANMQATTSLIDQFGKAMIAGKLQGDAFDAVIQNAPRLQQALAEGLGVTTRKLQEMSTAGELTADVVMRALQASLGDLRQELDEMPTSVEDATQVLKDSFMVYIGQANEAHGTTATLAGGIELLADNIENVVAVAGVFAAMGLARYMSTLAITAGAAALEFVKNTQAQIAYAAAQQQAAAATVRLAAAEATASKRELGRAMAAERAARGTDQHTAALARLGTARTASIAASAQHTAATNAEATAQQRLAASTSLAGRAKAAALALLPGPAGLIMLAAGAAASFMLFRDRTDETAASLLNIEQPMDTLIAQFRELTVENQKAALIRWGDRQEEEAEKARSAMESIRQGLLGEAFGDMDGASARVFFDDVNAMFEEVKTGARSMDSVLTEVQARIGIDDSVMREYRLLASEFSDGRINAEEFGERIDTLNGLLDETANAAGRAGSGIENNAPSDKTLQAWQRYNDQLREQIANLRDPSAMGQTNRRLDAMGPEVSDVMRGYTLWLSATAEQEQASSEARKKAADAARDAARDGQRNAERIVQAYEQQAASLQRQIALHGDNSRAAALAYDLENGSLREISQAHARHLQQLEQELTTREQLAKQAIEAQELLRFEAAERARLAARQQDMEIDIIAVGRSDQAIEVMREIASVRQRYADEMRELHQRQEDDSTRINEAAYEERRALLQQLMDEEVGMVESAAARKRAAEENWRNGANRGLESYMDQARDVATQSEQAMSNALQRTEDALTEFVKTGKLSFSNLADSIINDMIRMAIRQQALGLFSMFGGGGGGAIAGGFMSQIGFSEGGYTGPGGKYEPAGIVHRGEVVWSQEDVARAGGLSVVESLRKNFTGYANGGAVGQRVVPSLPSRQESGAIPRAGNTYHITGQVDNDVIRRIEQAEENAYRRVLNDAMRNGKIRRALSV</sequence>
<dbReference type="RefSeq" id="WP_074211114.1">
    <property type="nucleotide sequence ID" value="NZ_BJOI01000040.1"/>
</dbReference>
<dbReference type="NCBIfam" id="TIGR01541">
    <property type="entry name" value="tape_meas_lam_C"/>
    <property type="match status" value="1"/>
</dbReference>